<accession>A0AAV1XNM6</accession>
<sequence length="57" mass="6240">MDGSGRMVKELGLVVELRLDYRRDGDLVMAEELRTVLNGGSSFISVGKIIDNMIGVN</sequence>
<comment type="caution">
    <text evidence="1">The sequence shown here is derived from an EMBL/GenBank/DDBJ whole genome shotgun (WGS) entry which is preliminary data.</text>
</comment>
<gene>
    <name evidence="1" type="ORF">LLUT_LOCUS23785</name>
</gene>
<proteinExistence type="predicted"/>
<reference evidence="1 2" key="1">
    <citation type="submission" date="2024-03" db="EMBL/GenBank/DDBJ databases">
        <authorList>
            <person name="Martinez-Hernandez J."/>
        </authorList>
    </citation>
    <scope>NUCLEOTIDE SEQUENCE [LARGE SCALE GENOMIC DNA]</scope>
</reference>
<dbReference type="EMBL" id="CAXHTB010000016">
    <property type="protein sequence ID" value="CAL0322725.1"/>
    <property type="molecule type" value="Genomic_DNA"/>
</dbReference>
<protein>
    <submittedName>
        <fullName evidence="1">Uncharacterized protein</fullName>
    </submittedName>
</protein>
<evidence type="ECO:0000313" key="1">
    <source>
        <dbReference type="EMBL" id="CAL0322725.1"/>
    </source>
</evidence>
<dbReference type="AlphaFoldDB" id="A0AAV1XNM6"/>
<keyword evidence="2" id="KW-1185">Reference proteome</keyword>
<organism evidence="1 2">
    <name type="scientific">Lupinus luteus</name>
    <name type="common">European yellow lupine</name>
    <dbReference type="NCBI Taxonomy" id="3873"/>
    <lineage>
        <taxon>Eukaryota</taxon>
        <taxon>Viridiplantae</taxon>
        <taxon>Streptophyta</taxon>
        <taxon>Embryophyta</taxon>
        <taxon>Tracheophyta</taxon>
        <taxon>Spermatophyta</taxon>
        <taxon>Magnoliopsida</taxon>
        <taxon>eudicotyledons</taxon>
        <taxon>Gunneridae</taxon>
        <taxon>Pentapetalae</taxon>
        <taxon>rosids</taxon>
        <taxon>fabids</taxon>
        <taxon>Fabales</taxon>
        <taxon>Fabaceae</taxon>
        <taxon>Papilionoideae</taxon>
        <taxon>50 kb inversion clade</taxon>
        <taxon>genistoids sensu lato</taxon>
        <taxon>core genistoids</taxon>
        <taxon>Genisteae</taxon>
        <taxon>Lupinus</taxon>
    </lineage>
</organism>
<dbReference type="Proteomes" id="UP001497480">
    <property type="component" value="Unassembled WGS sequence"/>
</dbReference>
<evidence type="ECO:0000313" key="2">
    <source>
        <dbReference type="Proteomes" id="UP001497480"/>
    </source>
</evidence>
<name>A0AAV1XNM6_LUPLU</name>